<dbReference type="OrthoDB" id="8912551at2"/>
<dbReference type="Proteomes" id="UP000078389">
    <property type="component" value="Unassembled WGS sequence"/>
</dbReference>
<name>A0A178HKE2_9HYPH</name>
<dbReference type="GO" id="GO:0032259">
    <property type="term" value="P:methylation"/>
    <property type="evidence" value="ECO:0007669"/>
    <property type="project" value="UniProtKB-KW"/>
</dbReference>
<comment type="cofactor">
    <cofactor evidence="5">
        <name>Mg(2+)</name>
        <dbReference type="ChEBI" id="CHEBI:18420"/>
    </cofactor>
</comment>
<evidence type="ECO:0000313" key="7">
    <source>
        <dbReference type="Proteomes" id="UP000078389"/>
    </source>
</evidence>
<organism evidence="6 7">
    <name type="scientific">Devosia elaeis</name>
    <dbReference type="NCBI Taxonomy" id="1770058"/>
    <lineage>
        <taxon>Bacteria</taxon>
        <taxon>Pseudomonadati</taxon>
        <taxon>Pseudomonadota</taxon>
        <taxon>Alphaproteobacteria</taxon>
        <taxon>Hyphomicrobiales</taxon>
        <taxon>Devosiaceae</taxon>
        <taxon>Devosia</taxon>
    </lineage>
</organism>
<keyword evidence="6" id="KW-0489">Methyltransferase</keyword>
<dbReference type="AlphaFoldDB" id="A0A178HKE2"/>
<evidence type="ECO:0000256" key="2">
    <source>
        <dbReference type="ARBA" id="ARBA00016549"/>
    </source>
</evidence>
<evidence type="ECO:0000256" key="4">
    <source>
        <dbReference type="ARBA" id="ARBA00030169"/>
    </source>
</evidence>
<keyword evidence="6" id="KW-0808">Transferase</keyword>
<proteinExistence type="predicted"/>
<dbReference type="STRING" id="1770058.A3840_18880"/>
<gene>
    <name evidence="6" type="ORF">A3840_18880</name>
</gene>
<evidence type="ECO:0000256" key="3">
    <source>
        <dbReference type="ARBA" id="ARBA00029596"/>
    </source>
</evidence>
<sequence length="249" mass="27466">MKQLPISDLLRLAQMTTPTVYNGWSQITRADIAREGFNREPTQDWTPQLGPMVGYAVTVVIEPSNARHRSDNPDALRAYRDYVASFPGPKIVVVQDLDGEKTVGSMWGEVNATLHRAIGCVGTIVDGAVRDIDEMGRAGFKAVSRRLCVGNAHVHPVRWNCDVEVFGTTIRPGQLVHADKHGFLAVPAEDEERLLEAAQFMDRSEFETVIAAAWNRPGIAPGQIVADAAAAAKEFRRRSQATFSREGEW</sequence>
<evidence type="ECO:0000256" key="5">
    <source>
        <dbReference type="PIRSR" id="PIRSR605493-1"/>
    </source>
</evidence>
<protein>
    <recommendedName>
        <fullName evidence="2">Putative 4-hydroxy-4-methyl-2-oxoglutarate aldolase</fullName>
    </recommendedName>
    <alternativeName>
        <fullName evidence="3">Regulator of ribonuclease activity homolog</fullName>
    </alternativeName>
    <alternativeName>
        <fullName evidence="4">RraA-like protein</fullName>
    </alternativeName>
</protein>
<dbReference type="Gene3D" id="3.50.30.40">
    <property type="entry name" value="Ribonuclease E inhibitor RraA/RraA-like"/>
    <property type="match status" value="1"/>
</dbReference>
<dbReference type="EMBL" id="LVVY01000151">
    <property type="protein sequence ID" value="OAM72989.1"/>
    <property type="molecule type" value="Genomic_DNA"/>
</dbReference>
<accession>A0A178HKE2</accession>
<dbReference type="Pfam" id="PF03737">
    <property type="entry name" value="RraA-like"/>
    <property type="match status" value="1"/>
</dbReference>
<dbReference type="PANTHER" id="PTHR33254:SF4">
    <property type="entry name" value="4-HYDROXY-4-METHYL-2-OXOGLUTARATE ALDOLASE 3-RELATED"/>
    <property type="match status" value="1"/>
</dbReference>
<feature type="binding site" evidence="5">
    <location>
        <position position="131"/>
    </location>
    <ligand>
        <name>Mg(2+)</name>
        <dbReference type="ChEBI" id="CHEBI:18420"/>
    </ligand>
</feature>
<keyword evidence="5" id="KW-0479">Metal-binding</keyword>
<dbReference type="GO" id="GO:0008168">
    <property type="term" value="F:methyltransferase activity"/>
    <property type="evidence" value="ECO:0007669"/>
    <property type="project" value="UniProtKB-KW"/>
</dbReference>
<dbReference type="InterPro" id="IPR005493">
    <property type="entry name" value="RraA/RraA-like"/>
</dbReference>
<comment type="cofactor">
    <cofactor evidence="1">
        <name>a divalent metal cation</name>
        <dbReference type="ChEBI" id="CHEBI:60240"/>
    </cofactor>
</comment>
<feature type="binding site" evidence="5">
    <location>
        <position position="130"/>
    </location>
    <ligand>
        <name>substrate</name>
    </ligand>
</feature>
<dbReference type="InterPro" id="IPR036704">
    <property type="entry name" value="RraA/RraA-like_sf"/>
</dbReference>
<evidence type="ECO:0000313" key="6">
    <source>
        <dbReference type="EMBL" id="OAM72989.1"/>
    </source>
</evidence>
<keyword evidence="7" id="KW-1185">Reference proteome</keyword>
<comment type="caution">
    <text evidence="6">The sequence shown here is derived from an EMBL/GenBank/DDBJ whole genome shotgun (WGS) entry which is preliminary data.</text>
</comment>
<dbReference type="CDD" id="cd16841">
    <property type="entry name" value="RraA_family"/>
    <property type="match status" value="1"/>
</dbReference>
<evidence type="ECO:0000256" key="1">
    <source>
        <dbReference type="ARBA" id="ARBA00001968"/>
    </source>
</evidence>
<dbReference type="GO" id="GO:0046872">
    <property type="term" value="F:metal ion binding"/>
    <property type="evidence" value="ECO:0007669"/>
    <property type="project" value="UniProtKB-KW"/>
</dbReference>
<reference evidence="6 7" key="1">
    <citation type="submission" date="2016-03" db="EMBL/GenBank/DDBJ databases">
        <title>Genome sequencing of Devosia sp. S37.</title>
        <authorList>
            <person name="Mohd Nor M."/>
        </authorList>
    </citation>
    <scope>NUCLEOTIDE SEQUENCE [LARGE SCALE GENOMIC DNA]</scope>
    <source>
        <strain evidence="6 7">S37</strain>
    </source>
</reference>
<keyword evidence="5" id="KW-0460">Magnesium</keyword>
<dbReference type="SUPFAM" id="SSF89562">
    <property type="entry name" value="RraA-like"/>
    <property type="match status" value="1"/>
</dbReference>
<dbReference type="PANTHER" id="PTHR33254">
    <property type="entry name" value="4-HYDROXY-4-METHYL-2-OXOGLUTARATE ALDOLASE 3-RELATED"/>
    <property type="match status" value="1"/>
</dbReference>
<dbReference type="RefSeq" id="WP_067460802.1">
    <property type="nucleotide sequence ID" value="NZ_LVVY01000151.1"/>
</dbReference>